<organism evidence="3 4">
    <name type="scientific">Coptotermes formosanus</name>
    <name type="common">Formosan subterranean termite</name>
    <dbReference type="NCBI Taxonomy" id="36987"/>
    <lineage>
        <taxon>Eukaryota</taxon>
        <taxon>Metazoa</taxon>
        <taxon>Ecdysozoa</taxon>
        <taxon>Arthropoda</taxon>
        <taxon>Hexapoda</taxon>
        <taxon>Insecta</taxon>
        <taxon>Pterygota</taxon>
        <taxon>Neoptera</taxon>
        <taxon>Polyneoptera</taxon>
        <taxon>Dictyoptera</taxon>
        <taxon>Blattodea</taxon>
        <taxon>Blattoidea</taxon>
        <taxon>Termitoidae</taxon>
        <taxon>Rhinotermitidae</taxon>
        <taxon>Coptotermes</taxon>
    </lineage>
</organism>
<dbReference type="AlphaFoldDB" id="A0A6L2Q0P0"/>
<dbReference type="Gene3D" id="2.40.128.620">
    <property type="match status" value="1"/>
</dbReference>
<feature type="region of interest" description="Disordered" evidence="1">
    <location>
        <begin position="229"/>
        <end position="261"/>
    </location>
</feature>
<sequence length="290" mass="31839">MGECNIRHRFICLGSSVHFPLCISSELACDGYNNCPFAGHDENPKDCGPMTLNGGLFMTDPDSSEGGHHSDPHHVIERILKNAVLKTWTEVSSRKRDVTSTTTLKPVENILSGLEISSSLLRNMSDIILKKFWNKKNNVQVAEPMNATMTPTIKPPLQDKSEDPTFPAVLAQYGPWGYLMLGMLICGAILMLCGLWECCCRSSKHRLPAGGPTSTSAATTVFIISSAGRMGHHRRSSTPHQEEAPPTPGPPSYEELDQPPPYSSLFPVIKVSNMEPLTLQENHMISAQQN</sequence>
<proteinExistence type="predicted"/>
<keyword evidence="2" id="KW-0812">Transmembrane</keyword>
<accession>A0A6L2Q0P0</accession>
<evidence type="ECO:0000256" key="2">
    <source>
        <dbReference type="SAM" id="Phobius"/>
    </source>
</evidence>
<keyword evidence="2" id="KW-1133">Transmembrane helix</keyword>
<evidence type="ECO:0000313" key="4">
    <source>
        <dbReference type="Proteomes" id="UP000502823"/>
    </source>
</evidence>
<name>A0A6L2Q0P0_COPFO</name>
<keyword evidence="2" id="KW-0472">Membrane</keyword>
<dbReference type="InParanoid" id="A0A6L2Q0P0"/>
<reference evidence="4" key="1">
    <citation type="submission" date="2020-01" db="EMBL/GenBank/DDBJ databases">
        <title>Draft genome sequence of the Termite Coptotermes fromosanus.</title>
        <authorList>
            <person name="Itakura S."/>
            <person name="Yosikawa Y."/>
            <person name="Umezawa K."/>
        </authorList>
    </citation>
    <scope>NUCLEOTIDE SEQUENCE [LARGE SCALE GENOMIC DNA]</scope>
</reference>
<feature type="transmembrane region" description="Helical" evidence="2">
    <location>
        <begin position="176"/>
        <end position="196"/>
    </location>
</feature>
<dbReference type="OrthoDB" id="8187887at2759"/>
<dbReference type="Proteomes" id="UP000502823">
    <property type="component" value="Unassembled WGS sequence"/>
</dbReference>
<evidence type="ECO:0000256" key="1">
    <source>
        <dbReference type="SAM" id="MobiDB-lite"/>
    </source>
</evidence>
<comment type="caution">
    <text evidence="3">The sequence shown here is derived from an EMBL/GenBank/DDBJ whole genome shotgun (WGS) entry which is preliminary data.</text>
</comment>
<evidence type="ECO:0000313" key="3">
    <source>
        <dbReference type="EMBL" id="GFG37102.1"/>
    </source>
</evidence>
<keyword evidence="4" id="KW-1185">Reference proteome</keyword>
<protein>
    <submittedName>
        <fullName evidence="3">Uncharacterized protein</fullName>
    </submittedName>
</protein>
<gene>
    <name evidence="3" type="ORF">Cfor_05767</name>
</gene>
<dbReference type="EMBL" id="BLKM01009501">
    <property type="protein sequence ID" value="GFG37102.1"/>
    <property type="molecule type" value="Genomic_DNA"/>
</dbReference>